<dbReference type="SUPFAM" id="SSF55073">
    <property type="entry name" value="Nucleotide cyclase"/>
    <property type="match status" value="1"/>
</dbReference>
<evidence type="ECO:0000259" key="1">
    <source>
        <dbReference type="PROSITE" id="PS50887"/>
    </source>
</evidence>
<dbReference type="CDD" id="cd01949">
    <property type="entry name" value="GGDEF"/>
    <property type="match status" value="1"/>
</dbReference>
<dbReference type="RefSeq" id="WP_174018986.1">
    <property type="nucleotide sequence ID" value="NZ_JAAMAW010000021.1"/>
</dbReference>
<dbReference type="FunFam" id="3.30.70.270:FF:000001">
    <property type="entry name" value="Diguanylate cyclase domain protein"/>
    <property type="match status" value="1"/>
</dbReference>
<dbReference type="Pfam" id="PF00990">
    <property type="entry name" value="GGDEF"/>
    <property type="match status" value="1"/>
</dbReference>
<protein>
    <submittedName>
        <fullName evidence="2">Sensor domain-containing diguanylate cyclase</fullName>
    </submittedName>
</protein>
<name>A0AA44J930_AGRTU</name>
<dbReference type="InterPro" id="IPR052163">
    <property type="entry name" value="DGC-Regulatory_Protein"/>
</dbReference>
<dbReference type="InterPro" id="IPR035965">
    <property type="entry name" value="PAS-like_dom_sf"/>
</dbReference>
<dbReference type="PANTHER" id="PTHR46663:SF2">
    <property type="entry name" value="GGDEF DOMAIN-CONTAINING PROTEIN"/>
    <property type="match status" value="1"/>
</dbReference>
<dbReference type="InterPro" id="IPR000160">
    <property type="entry name" value="GGDEF_dom"/>
</dbReference>
<dbReference type="Proteomes" id="UP000702952">
    <property type="component" value="Unassembled WGS sequence"/>
</dbReference>
<gene>
    <name evidence="2" type="ORF">G6M46_16135</name>
</gene>
<dbReference type="SUPFAM" id="SSF55785">
    <property type="entry name" value="PYP-like sensor domain (PAS domain)"/>
    <property type="match status" value="1"/>
</dbReference>
<proteinExistence type="predicted"/>
<dbReference type="PANTHER" id="PTHR46663">
    <property type="entry name" value="DIGUANYLATE CYCLASE DGCT-RELATED"/>
    <property type="match status" value="1"/>
</dbReference>
<reference evidence="2" key="1">
    <citation type="journal article" date="2020" name="Science">
        <title>Unexpected conservation and global transmission of agrobacterial virulence plasmids.</title>
        <authorList>
            <person name="Weisberg A.J."/>
            <person name="Davis E.W. 2nd"/>
            <person name="Tabima J."/>
            <person name="Belcher M.S."/>
            <person name="Miller M."/>
            <person name="Kuo C.H."/>
            <person name="Loper J.E."/>
            <person name="Grunwald N.J."/>
            <person name="Putnam M.L."/>
            <person name="Chang J.H."/>
        </authorList>
    </citation>
    <scope>NUCLEOTIDE SEQUENCE</scope>
    <source>
        <strain evidence="2">17-1853-1a</strain>
    </source>
</reference>
<dbReference type="EMBL" id="JAAMAY010000027">
    <property type="protein sequence ID" value="NTC29665.1"/>
    <property type="molecule type" value="Genomic_DNA"/>
</dbReference>
<evidence type="ECO:0000313" key="2">
    <source>
        <dbReference type="EMBL" id="NTC29665.1"/>
    </source>
</evidence>
<evidence type="ECO:0000313" key="3">
    <source>
        <dbReference type="Proteomes" id="UP000702952"/>
    </source>
</evidence>
<dbReference type="SMART" id="SM00267">
    <property type="entry name" value="GGDEF"/>
    <property type="match status" value="1"/>
</dbReference>
<dbReference type="AlphaFoldDB" id="A0AA44J930"/>
<dbReference type="Gene3D" id="3.30.70.270">
    <property type="match status" value="1"/>
</dbReference>
<dbReference type="Gene3D" id="3.30.450.20">
    <property type="entry name" value="PAS domain"/>
    <property type="match status" value="1"/>
</dbReference>
<dbReference type="PROSITE" id="PS50887">
    <property type="entry name" value="GGDEF"/>
    <property type="match status" value="1"/>
</dbReference>
<accession>A0AA44J930</accession>
<dbReference type="NCBIfam" id="TIGR00254">
    <property type="entry name" value="GGDEF"/>
    <property type="match status" value="1"/>
</dbReference>
<dbReference type="InterPro" id="IPR043128">
    <property type="entry name" value="Rev_trsase/Diguanyl_cyclase"/>
</dbReference>
<organism evidence="2 3">
    <name type="scientific">Agrobacterium tumefaciens</name>
    <dbReference type="NCBI Taxonomy" id="358"/>
    <lineage>
        <taxon>Bacteria</taxon>
        <taxon>Pseudomonadati</taxon>
        <taxon>Pseudomonadota</taxon>
        <taxon>Alphaproteobacteria</taxon>
        <taxon>Hyphomicrobiales</taxon>
        <taxon>Rhizobiaceae</taxon>
        <taxon>Rhizobium/Agrobacterium group</taxon>
        <taxon>Agrobacterium</taxon>
        <taxon>Agrobacterium tumefaciens complex</taxon>
    </lineage>
</organism>
<dbReference type="InterPro" id="IPR029787">
    <property type="entry name" value="Nucleotide_cyclase"/>
</dbReference>
<feature type="domain" description="GGDEF" evidence="1">
    <location>
        <begin position="178"/>
        <end position="311"/>
    </location>
</feature>
<comment type="caution">
    <text evidence="2">The sequence shown here is derived from an EMBL/GenBank/DDBJ whole genome shotgun (WGS) entry which is preliminary data.</text>
</comment>
<sequence length="314" mass="35594">MQELFKRADQLDARSFRDLHIILDALPVALSWATLSDRAIQFVNRAFTRSFGYDEKHFVTVDQWIEEAYESKLDQNAARDRWGALWQCRQSGVQEMEPLEIRVRCANGSFRTTQHRGMLLWDIGIAVATFEDISDRKLAEDAVRRIALEDPLTELANRRALQDRWQTEMECRSAAQSLAMAVLLVDLDGFKPVNDQLGHEAGDEILKMVAARLRESVRDTDLVGRVGGDEFMVLLSRLPDAAEAEVICRRINEALAAPFTYQGSNLKIGASLGISLYPQDGQTLQTLMRHADQALYRRKKLGRGGWEWFANPAA</sequence>
<dbReference type="GO" id="GO:0003824">
    <property type="term" value="F:catalytic activity"/>
    <property type="evidence" value="ECO:0007669"/>
    <property type="project" value="UniProtKB-ARBA"/>
</dbReference>